<evidence type="ECO:0000313" key="3">
    <source>
        <dbReference type="Proteomes" id="UP001324427"/>
    </source>
</evidence>
<dbReference type="AlphaFoldDB" id="A0AAV9J4H9"/>
<keyword evidence="1" id="KW-0472">Membrane</keyword>
<reference evidence="2 3" key="1">
    <citation type="submission" date="2021-11" db="EMBL/GenBank/DDBJ databases">
        <title>Black yeast isolated from Biological Soil Crust.</title>
        <authorList>
            <person name="Kurbessoian T."/>
        </authorList>
    </citation>
    <scope>NUCLEOTIDE SEQUENCE [LARGE SCALE GENOMIC DNA]</scope>
    <source>
        <strain evidence="2 3">CCFEE 5522</strain>
    </source>
</reference>
<protein>
    <submittedName>
        <fullName evidence="2">Uncharacterized protein</fullName>
    </submittedName>
</protein>
<keyword evidence="1" id="KW-0812">Transmembrane</keyword>
<keyword evidence="3" id="KW-1185">Reference proteome</keyword>
<accession>A0AAV9J4H9</accession>
<sequence>MLYDDAHFNLVLLAGHARPDLLDSEAAEGGYSENIKQRNRLGRVDEHRNFERMRQVAIVVQPGKIPKVSTYTKRIGDLLPAIGYGSRMRHIEIRFNFKVHAELSRVVDPITKAFLPLADHGAGPRTVITPCQTILREYPTKYKQLIFDAQKGLSIGGDDVLLLRVPSPTVRGDYCFHRGAFRRERSDNSQLSTEEWLCVGGVTAGILIPVFWPIFYYFHVKRKVKKGES</sequence>
<keyword evidence="1" id="KW-1133">Transmembrane helix</keyword>
<dbReference type="Proteomes" id="UP001324427">
    <property type="component" value="Unassembled WGS sequence"/>
</dbReference>
<feature type="transmembrane region" description="Helical" evidence="1">
    <location>
        <begin position="196"/>
        <end position="218"/>
    </location>
</feature>
<evidence type="ECO:0000313" key="2">
    <source>
        <dbReference type="EMBL" id="KAK4539482.1"/>
    </source>
</evidence>
<dbReference type="EMBL" id="JAVFHQ010000092">
    <property type="protein sequence ID" value="KAK4539482.1"/>
    <property type="molecule type" value="Genomic_DNA"/>
</dbReference>
<proteinExistence type="predicted"/>
<name>A0AAV9J4H9_9PEZI</name>
<organism evidence="2 3">
    <name type="scientific">Oleoguttula mirabilis</name>
    <dbReference type="NCBI Taxonomy" id="1507867"/>
    <lineage>
        <taxon>Eukaryota</taxon>
        <taxon>Fungi</taxon>
        <taxon>Dikarya</taxon>
        <taxon>Ascomycota</taxon>
        <taxon>Pezizomycotina</taxon>
        <taxon>Dothideomycetes</taxon>
        <taxon>Dothideomycetidae</taxon>
        <taxon>Mycosphaerellales</taxon>
        <taxon>Teratosphaeriaceae</taxon>
        <taxon>Oleoguttula</taxon>
    </lineage>
</organism>
<evidence type="ECO:0000256" key="1">
    <source>
        <dbReference type="SAM" id="Phobius"/>
    </source>
</evidence>
<gene>
    <name evidence="2" type="ORF">LTR36_010880</name>
</gene>
<comment type="caution">
    <text evidence="2">The sequence shown here is derived from an EMBL/GenBank/DDBJ whole genome shotgun (WGS) entry which is preliminary data.</text>
</comment>